<comment type="caution">
    <text evidence="2">The sequence shown here is derived from an EMBL/GenBank/DDBJ whole genome shotgun (WGS) entry which is preliminary data.</text>
</comment>
<sequence length="95" mass="10137">MRSQRFELHEGASETAVPGPAVPPLSSGGGDGFPNTFATVGKDMRRRIHLVVGRVGGRGWMVADGGPPFIFRLDRIAWDRLGVGSQRPQIAAVSP</sequence>
<feature type="compositionally biased region" description="Basic and acidic residues" evidence="1">
    <location>
        <begin position="1"/>
        <end position="12"/>
    </location>
</feature>
<feature type="region of interest" description="Disordered" evidence="1">
    <location>
        <begin position="1"/>
        <end position="38"/>
    </location>
</feature>
<dbReference type="Proteomes" id="UP001234178">
    <property type="component" value="Unassembled WGS sequence"/>
</dbReference>
<reference evidence="2 3" key="1">
    <citation type="journal article" date="2023" name="Nucleic Acids Res.">
        <title>The hologenome of Daphnia magna reveals possible DNA methylation and microbiome-mediated evolution of the host genome.</title>
        <authorList>
            <person name="Chaturvedi A."/>
            <person name="Li X."/>
            <person name="Dhandapani V."/>
            <person name="Marshall H."/>
            <person name="Kissane S."/>
            <person name="Cuenca-Cambronero M."/>
            <person name="Asole G."/>
            <person name="Calvet F."/>
            <person name="Ruiz-Romero M."/>
            <person name="Marangio P."/>
            <person name="Guigo R."/>
            <person name="Rago D."/>
            <person name="Mirbahai L."/>
            <person name="Eastwood N."/>
            <person name="Colbourne J.K."/>
            <person name="Zhou J."/>
            <person name="Mallon E."/>
            <person name="Orsini L."/>
        </authorList>
    </citation>
    <scope>NUCLEOTIDE SEQUENCE [LARGE SCALE GENOMIC DNA]</scope>
    <source>
        <strain evidence="2">LRV0_1</strain>
    </source>
</reference>
<keyword evidence="3" id="KW-1185">Reference proteome</keyword>
<proteinExistence type="predicted"/>
<evidence type="ECO:0000313" key="2">
    <source>
        <dbReference type="EMBL" id="KAK4013997.1"/>
    </source>
</evidence>
<name>A0ABQ9ZM36_9CRUS</name>
<evidence type="ECO:0000313" key="3">
    <source>
        <dbReference type="Proteomes" id="UP001234178"/>
    </source>
</evidence>
<accession>A0ABQ9ZM36</accession>
<dbReference type="EMBL" id="JAOYFB010000004">
    <property type="protein sequence ID" value="KAK4013997.1"/>
    <property type="molecule type" value="Genomic_DNA"/>
</dbReference>
<evidence type="ECO:0000256" key="1">
    <source>
        <dbReference type="SAM" id="MobiDB-lite"/>
    </source>
</evidence>
<gene>
    <name evidence="2" type="ORF">OUZ56_026545</name>
</gene>
<organism evidence="2 3">
    <name type="scientific">Daphnia magna</name>
    <dbReference type="NCBI Taxonomy" id="35525"/>
    <lineage>
        <taxon>Eukaryota</taxon>
        <taxon>Metazoa</taxon>
        <taxon>Ecdysozoa</taxon>
        <taxon>Arthropoda</taxon>
        <taxon>Crustacea</taxon>
        <taxon>Branchiopoda</taxon>
        <taxon>Diplostraca</taxon>
        <taxon>Cladocera</taxon>
        <taxon>Anomopoda</taxon>
        <taxon>Daphniidae</taxon>
        <taxon>Daphnia</taxon>
    </lineage>
</organism>
<protein>
    <submittedName>
        <fullName evidence="2">Uncharacterized protein</fullName>
    </submittedName>
</protein>